<accession>A0ABW2FSL4</accession>
<dbReference type="EMBL" id="JBHTAJ010000018">
    <property type="protein sequence ID" value="MFC7180271.1"/>
    <property type="molecule type" value="Genomic_DNA"/>
</dbReference>
<organism evidence="2 3">
    <name type="scientific">Kitasatospora paranensis</name>
    <dbReference type="NCBI Taxonomy" id="258053"/>
    <lineage>
        <taxon>Bacteria</taxon>
        <taxon>Bacillati</taxon>
        <taxon>Actinomycetota</taxon>
        <taxon>Actinomycetes</taxon>
        <taxon>Kitasatosporales</taxon>
        <taxon>Streptomycetaceae</taxon>
        <taxon>Kitasatospora</taxon>
    </lineage>
</organism>
<name>A0ABW2FSL4_9ACTN</name>
<dbReference type="NCBIfam" id="NF042914">
    <property type="entry name" value="SAV915_dom"/>
    <property type="match status" value="1"/>
</dbReference>
<dbReference type="Proteomes" id="UP001596435">
    <property type="component" value="Unassembled WGS sequence"/>
</dbReference>
<gene>
    <name evidence="2" type="ORF">ACFQMG_11975</name>
</gene>
<proteinExistence type="predicted"/>
<sequence>MTCRCTTEEEPEPSEPAPAGRLLVPVRPGPLGDTARLFRTPLGARTAVAFTSPGRLVAALGTAQPWITLAEPVLRSLTGPLGVTSPIVDPPLVAPAARPVSGRWETHPVASGEQLPQPKGTSRPPVPAAPGPHGHRTR</sequence>
<evidence type="ECO:0000256" key="1">
    <source>
        <dbReference type="SAM" id="MobiDB-lite"/>
    </source>
</evidence>
<evidence type="ECO:0000313" key="2">
    <source>
        <dbReference type="EMBL" id="MFC7180271.1"/>
    </source>
</evidence>
<feature type="region of interest" description="Disordered" evidence="1">
    <location>
        <begin position="84"/>
        <end position="138"/>
    </location>
</feature>
<keyword evidence="3" id="KW-1185">Reference proteome</keyword>
<evidence type="ECO:0000313" key="3">
    <source>
        <dbReference type="Proteomes" id="UP001596435"/>
    </source>
</evidence>
<dbReference type="InterPro" id="IPR049975">
    <property type="entry name" value="SAV_915-like_dom"/>
</dbReference>
<comment type="caution">
    <text evidence="2">The sequence shown here is derived from an EMBL/GenBank/DDBJ whole genome shotgun (WGS) entry which is preliminary data.</text>
</comment>
<reference evidence="3" key="1">
    <citation type="journal article" date="2019" name="Int. J. Syst. Evol. Microbiol.">
        <title>The Global Catalogue of Microorganisms (GCM) 10K type strain sequencing project: providing services to taxonomists for standard genome sequencing and annotation.</title>
        <authorList>
            <consortium name="The Broad Institute Genomics Platform"/>
            <consortium name="The Broad Institute Genome Sequencing Center for Infectious Disease"/>
            <person name="Wu L."/>
            <person name="Ma J."/>
        </authorList>
    </citation>
    <scope>NUCLEOTIDE SEQUENCE [LARGE SCALE GENOMIC DNA]</scope>
    <source>
        <strain evidence="3">CGMCC 1.12859</strain>
    </source>
</reference>
<feature type="region of interest" description="Disordered" evidence="1">
    <location>
        <begin position="1"/>
        <end position="24"/>
    </location>
</feature>
<protein>
    <submittedName>
        <fullName evidence="2">SAV_915 family protein</fullName>
    </submittedName>
</protein>
<dbReference type="RefSeq" id="WP_345704984.1">
    <property type="nucleotide sequence ID" value="NZ_BAABKV010000001.1"/>
</dbReference>